<dbReference type="InterPro" id="IPR010105">
    <property type="entry name" value="TonB_sidphr_rcpt"/>
</dbReference>
<gene>
    <name evidence="18" type="ORF">SAMN05216551_10275</name>
</gene>
<keyword evidence="9" id="KW-0406">Ion transport</keyword>
<evidence type="ECO:0000313" key="19">
    <source>
        <dbReference type="Proteomes" id="UP000243719"/>
    </source>
</evidence>
<evidence type="ECO:0000256" key="16">
    <source>
        <dbReference type="SAM" id="MobiDB-lite"/>
    </source>
</evidence>
<evidence type="ECO:0000256" key="12">
    <source>
        <dbReference type="ARBA" id="ARBA00023170"/>
    </source>
</evidence>
<keyword evidence="10 15" id="KW-0798">TonB box</keyword>
<proteinExistence type="inferred from homology"/>
<reference evidence="19" key="1">
    <citation type="submission" date="2016-09" db="EMBL/GenBank/DDBJ databases">
        <authorList>
            <person name="Varghese N."/>
            <person name="Submissions S."/>
        </authorList>
    </citation>
    <scope>NUCLEOTIDE SEQUENCE [LARGE SCALE GENOMIC DNA]</scope>
    <source>
        <strain evidence="19">JS23</strain>
    </source>
</reference>
<keyword evidence="11 14" id="KW-0472">Membrane</keyword>
<evidence type="ECO:0000256" key="14">
    <source>
        <dbReference type="PROSITE-ProRule" id="PRU01360"/>
    </source>
</evidence>
<accession>A0A1H2PLI5</accession>
<dbReference type="PANTHER" id="PTHR32552:SF74">
    <property type="entry name" value="HYDROXAMATE SIDEROPHORE RECEPTOR FHUE"/>
    <property type="match status" value="1"/>
</dbReference>
<dbReference type="InterPro" id="IPR036942">
    <property type="entry name" value="Beta-barrel_TonB_sf"/>
</dbReference>
<evidence type="ECO:0000256" key="6">
    <source>
        <dbReference type="ARBA" id="ARBA00022692"/>
    </source>
</evidence>
<dbReference type="InterPro" id="IPR039426">
    <property type="entry name" value="TonB-dep_rcpt-like"/>
</dbReference>
<keyword evidence="3 14" id="KW-0813">Transport</keyword>
<dbReference type="Pfam" id="PF07660">
    <property type="entry name" value="STN"/>
    <property type="match status" value="1"/>
</dbReference>
<evidence type="ECO:0000256" key="10">
    <source>
        <dbReference type="ARBA" id="ARBA00023077"/>
    </source>
</evidence>
<evidence type="ECO:0000256" key="15">
    <source>
        <dbReference type="RuleBase" id="RU003357"/>
    </source>
</evidence>
<evidence type="ECO:0000256" key="1">
    <source>
        <dbReference type="ARBA" id="ARBA00004571"/>
    </source>
</evidence>
<keyword evidence="6 14" id="KW-0812">Transmembrane</keyword>
<evidence type="ECO:0000313" key="18">
    <source>
        <dbReference type="EMBL" id="SDV46889.1"/>
    </source>
</evidence>
<evidence type="ECO:0000256" key="8">
    <source>
        <dbReference type="ARBA" id="ARBA00023004"/>
    </source>
</evidence>
<keyword evidence="13 14" id="KW-0998">Cell outer membrane</keyword>
<dbReference type="GO" id="GO:0009279">
    <property type="term" value="C:cell outer membrane"/>
    <property type="evidence" value="ECO:0007669"/>
    <property type="project" value="UniProtKB-SubCell"/>
</dbReference>
<feature type="region of interest" description="Disordered" evidence="16">
    <location>
        <begin position="1"/>
        <end position="36"/>
    </location>
</feature>
<dbReference type="InterPro" id="IPR012910">
    <property type="entry name" value="Plug_dom"/>
</dbReference>
<evidence type="ECO:0000256" key="7">
    <source>
        <dbReference type="ARBA" id="ARBA00022729"/>
    </source>
</evidence>
<name>A0A1H2PLI5_9BURK</name>
<dbReference type="Pfam" id="PF07715">
    <property type="entry name" value="Plug"/>
    <property type="match status" value="1"/>
</dbReference>
<dbReference type="Gene3D" id="2.170.130.10">
    <property type="entry name" value="TonB-dependent receptor, plug domain"/>
    <property type="match status" value="1"/>
</dbReference>
<evidence type="ECO:0000256" key="9">
    <source>
        <dbReference type="ARBA" id="ARBA00023065"/>
    </source>
</evidence>
<dbReference type="FunFam" id="2.170.130.10:FF:000010">
    <property type="entry name" value="Ferripyoverdine receptor"/>
    <property type="match status" value="1"/>
</dbReference>
<feature type="compositionally biased region" description="Polar residues" evidence="16">
    <location>
        <begin position="1"/>
        <end position="18"/>
    </location>
</feature>
<evidence type="ECO:0000256" key="5">
    <source>
        <dbReference type="ARBA" id="ARBA00022496"/>
    </source>
</evidence>
<dbReference type="AlphaFoldDB" id="A0A1H2PLI5"/>
<comment type="subcellular location">
    <subcellularLocation>
        <location evidence="1 14">Cell outer membrane</location>
        <topology evidence="1 14">Multi-pass membrane protein</topology>
    </subcellularLocation>
</comment>
<evidence type="ECO:0000256" key="2">
    <source>
        <dbReference type="ARBA" id="ARBA00009810"/>
    </source>
</evidence>
<dbReference type="EMBL" id="FNLO01000002">
    <property type="protein sequence ID" value="SDV46889.1"/>
    <property type="molecule type" value="Genomic_DNA"/>
</dbReference>
<dbReference type="NCBIfam" id="TIGR01783">
    <property type="entry name" value="TonB-siderophor"/>
    <property type="match status" value="1"/>
</dbReference>
<protein>
    <submittedName>
        <fullName evidence="18">Outer-membrane receptor for ferric coprogen and ferric-rhodotorulic acid</fullName>
    </submittedName>
</protein>
<evidence type="ECO:0000256" key="4">
    <source>
        <dbReference type="ARBA" id="ARBA00022452"/>
    </source>
</evidence>
<dbReference type="SMART" id="SM00965">
    <property type="entry name" value="STN"/>
    <property type="match status" value="1"/>
</dbReference>
<keyword evidence="8" id="KW-0408">Iron</keyword>
<feature type="domain" description="Secretin/TonB short N-terminal" evidence="17">
    <location>
        <begin position="91"/>
        <end position="142"/>
    </location>
</feature>
<dbReference type="STRING" id="1770053.SAMN05216551_10275"/>
<dbReference type="GO" id="GO:0015344">
    <property type="term" value="F:siderophore uptake transmembrane transporter activity"/>
    <property type="evidence" value="ECO:0007669"/>
    <property type="project" value="TreeGrafter"/>
</dbReference>
<keyword evidence="4 14" id="KW-1134">Transmembrane beta strand</keyword>
<dbReference type="CDD" id="cd01347">
    <property type="entry name" value="ligand_gated_channel"/>
    <property type="match status" value="1"/>
</dbReference>
<dbReference type="Pfam" id="PF00593">
    <property type="entry name" value="TonB_dep_Rec_b-barrel"/>
    <property type="match status" value="1"/>
</dbReference>
<keyword evidence="19" id="KW-1185">Reference proteome</keyword>
<evidence type="ECO:0000256" key="11">
    <source>
        <dbReference type="ARBA" id="ARBA00023136"/>
    </source>
</evidence>
<evidence type="ECO:0000256" key="13">
    <source>
        <dbReference type="ARBA" id="ARBA00023237"/>
    </source>
</evidence>
<dbReference type="Gene3D" id="3.55.50.30">
    <property type="match status" value="1"/>
</dbReference>
<dbReference type="GO" id="GO:0015891">
    <property type="term" value="P:siderophore transport"/>
    <property type="evidence" value="ECO:0007669"/>
    <property type="project" value="InterPro"/>
</dbReference>
<comment type="similarity">
    <text evidence="2 14 15">Belongs to the TonB-dependent receptor family.</text>
</comment>
<feature type="compositionally biased region" description="Basic residues" evidence="16">
    <location>
        <begin position="21"/>
        <end position="35"/>
    </location>
</feature>
<keyword evidence="5" id="KW-0410">Iron transport</keyword>
<dbReference type="Gene3D" id="2.40.170.20">
    <property type="entry name" value="TonB-dependent receptor, beta-barrel domain"/>
    <property type="match status" value="1"/>
</dbReference>
<keyword evidence="12 18" id="KW-0675">Receptor</keyword>
<dbReference type="InterPro" id="IPR000531">
    <property type="entry name" value="Beta-barrel_TonB"/>
</dbReference>
<evidence type="ECO:0000256" key="3">
    <source>
        <dbReference type="ARBA" id="ARBA00022448"/>
    </source>
</evidence>
<organism evidence="18 19">
    <name type="scientific">Chitinasiproducens palmae</name>
    <dbReference type="NCBI Taxonomy" id="1770053"/>
    <lineage>
        <taxon>Bacteria</taxon>
        <taxon>Pseudomonadati</taxon>
        <taxon>Pseudomonadota</taxon>
        <taxon>Betaproteobacteria</taxon>
        <taxon>Burkholderiales</taxon>
        <taxon>Burkholderiaceae</taxon>
        <taxon>Chitinasiproducens</taxon>
    </lineage>
</organism>
<dbReference type="GO" id="GO:0038023">
    <property type="term" value="F:signaling receptor activity"/>
    <property type="evidence" value="ECO:0007669"/>
    <property type="project" value="InterPro"/>
</dbReference>
<dbReference type="PROSITE" id="PS52016">
    <property type="entry name" value="TONB_DEPENDENT_REC_3"/>
    <property type="match status" value="1"/>
</dbReference>
<dbReference type="Proteomes" id="UP000243719">
    <property type="component" value="Unassembled WGS sequence"/>
</dbReference>
<dbReference type="InterPro" id="IPR011662">
    <property type="entry name" value="Secretin/TonB_short_N"/>
</dbReference>
<dbReference type="InterPro" id="IPR037066">
    <property type="entry name" value="Plug_dom_sf"/>
</dbReference>
<keyword evidence="7" id="KW-0732">Signal</keyword>
<sequence length="832" mass="90466">MGKVMSSGQRSPRNSTESARPGRHAATSRRRRRAVRQTVVALRRTGLAAGLAASHGVPAFAQVQAPSQQHYEIAAGALAPALRALASTAGAPITFTAVQTSGKTTAGLHGEYGIDQAFATLLSGTGLAAVRRENGGYVLTPATQGDVRSDARALEPVHVTAGADATKTEGTGSYTTGATAAATGLPLALRDTPQSVSVVTQQQIRDQDLQTLAQALRNVTGVAVTTWDSERSFFNSRGFAVDNIQYDGVPTSLRNSYYGETHNDPIIYDRIEVVRGATGLLTGAGYPSASINLVRKRADSKTLAGSASLGLGTWNRRRATVDLSTPLSSDGGVRARVVAMAQSKNSQLDMYHSNKQVFYGVVEADLSPRTTLNVGFDYQRNRPTSVTWGGLPLVFSDGTYAEWDKSKTMATPWTYWSMTNQTAFANLEHRFENGWKAKLNLAHRKSEYDARLLYLSGNMNRLTGQGLTPLANYTTDFFQQNSLDAQATGPFTLLGRRHEWVIGFNFSQSRDVQISHAAATPLQSTGNFYAWDGSYAEPSWRAGAIASVDRTRQVGAYSALRLSLTDRLRFILGARQTDWRNETLTATRSHSAFTPYAGAIYDLNEVYSVYASYTDIFLPQNYRDVSGNYLSPVTGTNYEIGIKGEHLNGRLNTSFSLFKIEQDNVATRDGSNIVPGTTSFAYIGAKGVTSKGFEAQVAGEPLPGWNVVAGLSRTMAAQASGTPYNPDIPTTQFRLFTTWRLPNTWHALTVGGGFNWQNRTYTTIATSLAGNVVYEQKPVGVAELMARYEFTPKISLQINFNNIFNRKYLVYLSGQGTYGEGRNAMATLTYKL</sequence>
<dbReference type="SUPFAM" id="SSF56935">
    <property type="entry name" value="Porins"/>
    <property type="match status" value="1"/>
</dbReference>
<evidence type="ECO:0000259" key="17">
    <source>
        <dbReference type="SMART" id="SM00965"/>
    </source>
</evidence>
<dbReference type="PANTHER" id="PTHR32552">
    <property type="entry name" value="FERRICHROME IRON RECEPTOR-RELATED"/>
    <property type="match status" value="1"/>
</dbReference>